<keyword evidence="5" id="KW-0508">mRNA splicing</keyword>
<dbReference type="Proteomes" id="UP000314983">
    <property type="component" value="Chromosome 2"/>
</dbReference>
<dbReference type="Pfam" id="PF09088">
    <property type="entry name" value="MIF4G_like"/>
    <property type="match status" value="1"/>
</dbReference>
<dbReference type="InterPro" id="IPR015172">
    <property type="entry name" value="MIF4G-like_typ-1"/>
</dbReference>
<dbReference type="InterPro" id="IPR015174">
    <property type="entry name" value="MIF4G-like_typ-2"/>
</dbReference>
<dbReference type="GO" id="GO:0050684">
    <property type="term" value="P:regulation of mRNA processing"/>
    <property type="evidence" value="ECO:0007669"/>
    <property type="project" value="TreeGrafter"/>
</dbReference>
<dbReference type="Pfam" id="PF02854">
    <property type="entry name" value="MIF4G"/>
    <property type="match status" value="1"/>
</dbReference>
<evidence type="ECO:0000256" key="3">
    <source>
        <dbReference type="ARBA" id="ARBA00022664"/>
    </source>
</evidence>
<evidence type="ECO:0000256" key="7">
    <source>
        <dbReference type="SAM" id="Coils"/>
    </source>
</evidence>
<evidence type="ECO:0000256" key="5">
    <source>
        <dbReference type="ARBA" id="ARBA00023187"/>
    </source>
</evidence>
<dbReference type="PANTHER" id="PTHR12412">
    <property type="entry name" value="CAP BINDING PROTEIN"/>
    <property type="match status" value="1"/>
</dbReference>
<dbReference type="SUPFAM" id="SSF48371">
    <property type="entry name" value="ARM repeat"/>
    <property type="match status" value="3"/>
</dbReference>
<dbReference type="InterPro" id="IPR016024">
    <property type="entry name" value="ARM-type_fold"/>
</dbReference>
<organism evidence="10 11">
    <name type="scientific">Electrophorus electricus</name>
    <name type="common">Electric eel</name>
    <name type="synonym">Gymnotus electricus</name>
    <dbReference type="NCBI Taxonomy" id="8005"/>
    <lineage>
        <taxon>Eukaryota</taxon>
        <taxon>Metazoa</taxon>
        <taxon>Chordata</taxon>
        <taxon>Craniata</taxon>
        <taxon>Vertebrata</taxon>
        <taxon>Euteleostomi</taxon>
        <taxon>Actinopterygii</taxon>
        <taxon>Neopterygii</taxon>
        <taxon>Teleostei</taxon>
        <taxon>Ostariophysi</taxon>
        <taxon>Gymnotiformes</taxon>
        <taxon>Gymnotoidei</taxon>
        <taxon>Gymnotidae</taxon>
        <taxon>Electrophorus</taxon>
    </lineage>
</organism>
<dbReference type="FunFam" id="1.25.40.180:FF:000021">
    <property type="entry name" value="Nuclear cap binding protein subunit 1"/>
    <property type="match status" value="1"/>
</dbReference>
<keyword evidence="11" id="KW-1185">Reference proteome</keyword>
<reference evidence="10" key="5">
    <citation type="submission" date="2025-09" db="UniProtKB">
        <authorList>
            <consortium name="Ensembl"/>
        </authorList>
    </citation>
    <scope>IDENTIFICATION</scope>
</reference>
<keyword evidence="6" id="KW-0539">Nucleus</keyword>
<reference evidence="11" key="1">
    <citation type="journal article" date="2014" name="Science">
        <title>Nonhuman genetics. Genomic basis for the convergent evolution of electric organs.</title>
        <authorList>
            <person name="Gallant J.R."/>
            <person name="Traeger L.L."/>
            <person name="Volkening J.D."/>
            <person name="Moffett H."/>
            <person name="Chen P.H."/>
            <person name="Novina C.D."/>
            <person name="Phillips G.N.Jr."/>
            <person name="Anand R."/>
            <person name="Wells G.B."/>
            <person name="Pinch M."/>
            <person name="Guth R."/>
            <person name="Unguez G.A."/>
            <person name="Albert J.S."/>
            <person name="Zakon H.H."/>
            <person name="Samanta M.P."/>
            <person name="Sussman M.R."/>
        </authorList>
    </citation>
    <scope>NUCLEOTIDE SEQUENCE [LARGE SCALE GENOMIC DNA]</scope>
</reference>
<comment type="similarity">
    <text evidence="2">Belongs to the NCBP1 family.</text>
</comment>
<comment type="subcellular location">
    <subcellularLocation>
        <location evidence="1">Nucleus</location>
    </subcellularLocation>
</comment>
<feature type="domain" description="MIF4G" evidence="9">
    <location>
        <begin position="28"/>
        <end position="240"/>
    </location>
</feature>
<keyword evidence="7" id="KW-0175">Coiled coil</keyword>
<evidence type="ECO:0000313" key="10">
    <source>
        <dbReference type="Ensembl" id="ENSEEEP00000017192.2"/>
    </source>
</evidence>
<proteinExistence type="inferred from homology"/>
<dbReference type="GO" id="GO:0005634">
    <property type="term" value="C:nucleus"/>
    <property type="evidence" value="ECO:0007669"/>
    <property type="project" value="UniProtKB-SubCell"/>
</dbReference>
<evidence type="ECO:0000256" key="2">
    <source>
        <dbReference type="ARBA" id="ARBA00007413"/>
    </source>
</evidence>
<evidence type="ECO:0000256" key="1">
    <source>
        <dbReference type="ARBA" id="ARBA00004123"/>
    </source>
</evidence>
<reference evidence="11" key="2">
    <citation type="journal article" date="2017" name="Sci. Adv.">
        <title>A tail of two voltages: Proteomic comparison of the three electric organs of the electric eel.</title>
        <authorList>
            <person name="Traeger L.L."/>
            <person name="Sabat G."/>
            <person name="Barrett-Wilt G.A."/>
            <person name="Wells G.B."/>
            <person name="Sussman M.R."/>
        </authorList>
    </citation>
    <scope>NUCLEOTIDE SEQUENCE [LARGE SCALE GENOMIC DNA]</scope>
</reference>
<feature type="region of interest" description="Disordered" evidence="8">
    <location>
        <begin position="1"/>
        <end position="24"/>
    </location>
</feature>
<dbReference type="GO" id="GO:0000184">
    <property type="term" value="P:nuclear-transcribed mRNA catabolic process, nonsense-mediated decay"/>
    <property type="evidence" value="ECO:0007669"/>
    <property type="project" value="TreeGrafter"/>
</dbReference>
<dbReference type="SMART" id="SM00543">
    <property type="entry name" value="MIF4G"/>
    <property type="match status" value="1"/>
</dbReference>
<dbReference type="GO" id="GO:0006406">
    <property type="term" value="P:mRNA export from nucleus"/>
    <property type="evidence" value="ECO:0007669"/>
    <property type="project" value="InterPro"/>
</dbReference>
<dbReference type="GeneTree" id="ENSGT00390000001733"/>
<dbReference type="InterPro" id="IPR003890">
    <property type="entry name" value="MIF4G-like_typ-3"/>
</dbReference>
<keyword evidence="4" id="KW-0506">mRNA capping</keyword>
<dbReference type="Gene3D" id="1.25.40.180">
    <property type="match status" value="4"/>
</dbReference>
<evidence type="ECO:0000256" key="6">
    <source>
        <dbReference type="ARBA" id="ARBA00023242"/>
    </source>
</evidence>
<dbReference type="GO" id="GO:0008380">
    <property type="term" value="P:RNA splicing"/>
    <property type="evidence" value="ECO:0007669"/>
    <property type="project" value="UniProtKB-KW"/>
</dbReference>
<evidence type="ECO:0000256" key="8">
    <source>
        <dbReference type="SAM" id="MobiDB-lite"/>
    </source>
</evidence>
<evidence type="ECO:0000256" key="4">
    <source>
        <dbReference type="ARBA" id="ARBA00023042"/>
    </source>
</evidence>
<reference evidence="10" key="3">
    <citation type="submission" date="2020-05" db="EMBL/GenBank/DDBJ databases">
        <title>Electrophorus electricus (electric eel) genome, fEleEle1, primary haplotype.</title>
        <authorList>
            <person name="Myers G."/>
            <person name="Meyer A."/>
            <person name="Fedrigo O."/>
            <person name="Formenti G."/>
            <person name="Rhie A."/>
            <person name="Tracey A."/>
            <person name="Sims Y."/>
            <person name="Jarvis E.D."/>
        </authorList>
    </citation>
    <scope>NUCLEOTIDE SEQUENCE [LARGE SCALE GENOMIC DNA]</scope>
</reference>
<dbReference type="GO" id="GO:0000339">
    <property type="term" value="F:RNA cap binding"/>
    <property type="evidence" value="ECO:0007669"/>
    <property type="project" value="InterPro"/>
</dbReference>
<dbReference type="InterPro" id="IPR027159">
    <property type="entry name" value="CBP80"/>
</dbReference>
<dbReference type="GO" id="GO:0005846">
    <property type="term" value="C:nuclear cap binding complex"/>
    <property type="evidence" value="ECO:0007669"/>
    <property type="project" value="InterPro"/>
</dbReference>
<dbReference type="PANTHER" id="PTHR12412:SF2">
    <property type="entry name" value="NUCLEAR CAP-BINDING PROTEIN SUBUNIT 1"/>
    <property type="match status" value="1"/>
</dbReference>
<accession>A0A4W4EZ35</accession>
<sequence length="720" mass="84016">MSRRRHSDENDGGQPHKRRRTSEPIEIEDRLESLICRVGEKSTSSLESNLEGLAGVLEADLPNYKNKILRILCAVARLLPEKLTVYTTLVGLLNARNYNFGGEFVEAMIRQLKETLKSNLYSEAVYLVRFLSDLVNCHVIAAPSMVAMFENFVSVTQEEEIPQVRSDWYVYAVLSCLPWVGKELYEKKDVEMDRLLNQIDGYLKRRQKVHVPMLQVWTAEKPHPQEEFLDCLWAQVQKLKKDRWQERHILRPYIAFDSVLCEALQHNLPPFTPPAHSDEALYPMPRVVFRMFDYTDAPEGPVMPGSHSVERFVIEENLHSLNVFLAQATEMLYMRLETMNTTCIDRFISWFSHHLSNFQFRWSWDDWADCLTVDLEKPKPKFVREVLEKCMRLSYHQRIVDIVPPSFSALIPAEPQYHYKYGDESNSSLPGYAVAIAVGNAIKNRASNEEILTTLKELPNPNQEEDDDEGDGFNPLKIDVFLQTLLHLAAKSFSHSFSALAKFHEVLKTLTESDEGKLHILRVVYEAWRNHPQMISVLVDKMIRTQIVDCAAVANWIFSPDMAHDFTRFYVWEILHSTIRKMNKHVQKIQKELEEAKDKLEKQQHKKVWKDEDEDGQLEEQIERLQEKVESAQSEQKNLFLVIFQRFIMILTEHLVRCETGSVDINTCWYKNCIERLQQIFLMHHVTIQQYMGTLENLLFTAELDHHILAVYQQFCALQL</sequence>
<name>A0A4W4EZ35_ELEEL</name>
<evidence type="ECO:0000259" key="9">
    <source>
        <dbReference type="SMART" id="SM00543"/>
    </source>
</evidence>
<dbReference type="GO" id="GO:0006370">
    <property type="term" value="P:7-methylguanosine mRNA capping"/>
    <property type="evidence" value="ECO:0007669"/>
    <property type="project" value="UniProtKB-KW"/>
</dbReference>
<evidence type="ECO:0000313" key="11">
    <source>
        <dbReference type="Proteomes" id="UP000314983"/>
    </source>
</evidence>
<dbReference type="Ensembl" id="ENSEEET00000017389.2">
    <property type="protein sequence ID" value="ENSEEEP00000017192.2"/>
    <property type="gene ID" value="ENSEEEG00000008508.2"/>
</dbReference>
<gene>
    <name evidence="10" type="primary">NCBP1</name>
</gene>
<protein>
    <recommendedName>
        <fullName evidence="9">MIF4G domain-containing protein</fullName>
    </recommendedName>
</protein>
<dbReference type="GO" id="GO:0003729">
    <property type="term" value="F:mRNA binding"/>
    <property type="evidence" value="ECO:0007669"/>
    <property type="project" value="TreeGrafter"/>
</dbReference>
<keyword evidence="3" id="KW-0507">mRNA processing</keyword>
<dbReference type="AlphaFoldDB" id="A0A4W4EZ35"/>
<feature type="coiled-coil region" evidence="7">
    <location>
        <begin position="579"/>
        <end position="642"/>
    </location>
</feature>
<reference evidence="10" key="4">
    <citation type="submission" date="2025-08" db="UniProtKB">
        <authorList>
            <consortium name="Ensembl"/>
        </authorList>
    </citation>
    <scope>IDENTIFICATION</scope>
</reference>
<dbReference type="Pfam" id="PF09090">
    <property type="entry name" value="MIF4G_like_2"/>
    <property type="match status" value="1"/>
</dbReference>